<evidence type="ECO:0000313" key="1">
    <source>
        <dbReference type="EMBL" id="KAK7349768.1"/>
    </source>
</evidence>
<comment type="caution">
    <text evidence="1">The sequence shown here is derived from an EMBL/GenBank/DDBJ whole genome shotgun (WGS) entry which is preliminary data.</text>
</comment>
<accession>A0AAN9MDA3</accession>
<gene>
    <name evidence="1" type="ORF">VNO77_07415</name>
</gene>
<dbReference type="Proteomes" id="UP001367508">
    <property type="component" value="Unassembled WGS sequence"/>
</dbReference>
<organism evidence="1 2">
    <name type="scientific">Canavalia gladiata</name>
    <name type="common">Sword bean</name>
    <name type="synonym">Dolichos gladiatus</name>
    <dbReference type="NCBI Taxonomy" id="3824"/>
    <lineage>
        <taxon>Eukaryota</taxon>
        <taxon>Viridiplantae</taxon>
        <taxon>Streptophyta</taxon>
        <taxon>Embryophyta</taxon>
        <taxon>Tracheophyta</taxon>
        <taxon>Spermatophyta</taxon>
        <taxon>Magnoliopsida</taxon>
        <taxon>eudicotyledons</taxon>
        <taxon>Gunneridae</taxon>
        <taxon>Pentapetalae</taxon>
        <taxon>rosids</taxon>
        <taxon>fabids</taxon>
        <taxon>Fabales</taxon>
        <taxon>Fabaceae</taxon>
        <taxon>Papilionoideae</taxon>
        <taxon>50 kb inversion clade</taxon>
        <taxon>NPAAA clade</taxon>
        <taxon>indigoferoid/millettioid clade</taxon>
        <taxon>Phaseoleae</taxon>
        <taxon>Canavalia</taxon>
    </lineage>
</organism>
<evidence type="ECO:0000313" key="2">
    <source>
        <dbReference type="Proteomes" id="UP001367508"/>
    </source>
</evidence>
<reference evidence="1 2" key="1">
    <citation type="submission" date="2024-01" db="EMBL/GenBank/DDBJ databases">
        <title>The genomes of 5 underutilized Papilionoideae crops provide insights into root nodulation and disease resistanc.</title>
        <authorList>
            <person name="Jiang F."/>
        </authorList>
    </citation>
    <scope>NUCLEOTIDE SEQUENCE [LARGE SCALE GENOMIC DNA]</scope>
    <source>
        <strain evidence="1">LVBAO_FW01</strain>
        <tissue evidence="1">Leaves</tissue>
    </source>
</reference>
<proteinExistence type="predicted"/>
<protein>
    <submittedName>
        <fullName evidence="1">Uncharacterized protein</fullName>
    </submittedName>
</protein>
<name>A0AAN9MDA3_CANGL</name>
<keyword evidence="2" id="KW-1185">Reference proteome</keyword>
<sequence length="80" mass="8482">MVSVEIFAYLKSSGGPSIISDKEGLEKLSHWTYNIGLSLGLAADSPCNLSKDSFSNDVSGSSPMCMLGVKFSDDGLGDRF</sequence>
<dbReference type="AlphaFoldDB" id="A0AAN9MDA3"/>
<dbReference type="EMBL" id="JAYMYQ010000002">
    <property type="protein sequence ID" value="KAK7349768.1"/>
    <property type="molecule type" value="Genomic_DNA"/>
</dbReference>